<proteinExistence type="predicted"/>
<accession>A0A2A6CEF0</accession>
<accession>A0A8R1Y7G1</accession>
<dbReference type="EnsemblMetazoa" id="PPA04909.1">
    <property type="protein sequence ID" value="PPA04909.1"/>
    <property type="gene ID" value="WBGene00094463"/>
</dbReference>
<sequence>MNYLQADALFLSLFEAHQESAEGVITIENLTEEEKDITQGHLSSLMHNAGMCYSPMIVGSKKKGLELLSGLVVFRLEVLPVLVQFVENSFWWKHYVVRFCFKEQSLLRCFKWYDKNPISYYGREIE</sequence>
<protein>
    <submittedName>
        <fullName evidence="1">Uncharacterized protein</fullName>
    </submittedName>
</protein>
<reference evidence="1" key="2">
    <citation type="submission" date="2022-06" db="UniProtKB">
        <authorList>
            <consortium name="EnsemblMetazoa"/>
        </authorList>
    </citation>
    <scope>IDENTIFICATION</scope>
    <source>
        <strain evidence="1">PS312</strain>
    </source>
</reference>
<organism evidence="1 2">
    <name type="scientific">Pristionchus pacificus</name>
    <name type="common">Parasitic nematode worm</name>
    <dbReference type="NCBI Taxonomy" id="54126"/>
    <lineage>
        <taxon>Eukaryota</taxon>
        <taxon>Metazoa</taxon>
        <taxon>Ecdysozoa</taxon>
        <taxon>Nematoda</taxon>
        <taxon>Chromadorea</taxon>
        <taxon>Rhabditida</taxon>
        <taxon>Rhabditina</taxon>
        <taxon>Diplogasteromorpha</taxon>
        <taxon>Diplogasteroidea</taxon>
        <taxon>Neodiplogasteridae</taxon>
        <taxon>Pristionchus</taxon>
    </lineage>
</organism>
<dbReference type="Proteomes" id="UP000005239">
    <property type="component" value="Unassembled WGS sequence"/>
</dbReference>
<gene>
    <name evidence="1" type="primary">WBGene00094463</name>
</gene>
<evidence type="ECO:0000313" key="2">
    <source>
        <dbReference type="Proteomes" id="UP000005239"/>
    </source>
</evidence>
<name>A0A2A6CEF0_PRIPA</name>
<evidence type="ECO:0000313" key="1">
    <source>
        <dbReference type="EnsemblMetazoa" id="PPA04909.1"/>
    </source>
</evidence>
<dbReference type="AlphaFoldDB" id="A0A2A6CEF0"/>
<reference evidence="2" key="1">
    <citation type="journal article" date="2008" name="Nat. Genet.">
        <title>The Pristionchus pacificus genome provides a unique perspective on nematode lifestyle and parasitism.</title>
        <authorList>
            <person name="Dieterich C."/>
            <person name="Clifton S.W."/>
            <person name="Schuster L.N."/>
            <person name="Chinwalla A."/>
            <person name="Delehaunty K."/>
            <person name="Dinkelacker I."/>
            <person name="Fulton L."/>
            <person name="Fulton R."/>
            <person name="Godfrey J."/>
            <person name="Minx P."/>
            <person name="Mitreva M."/>
            <person name="Roeseler W."/>
            <person name="Tian H."/>
            <person name="Witte H."/>
            <person name="Yang S.P."/>
            <person name="Wilson R.K."/>
            <person name="Sommer R.J."/>
        </authorList>
    </citation>
    <scope>NUCLEOTIDE SEQUENCE [LARGE SCALE GENOMIC DNA]</scope>
    <source>
        <strain evidence="2">PS312</strain>
    </source>
</reference>
<keyword evidence="2" id="KW-1185">Reference proteome</keyword>